<accession>A0A8X8W8V6</accession>
<dbReference type="PANTHER" id="PTHR10579">
    <property type="entry name" value="CALCIUM-ACTIVATED CHLORIDE CHANNEL REGULATOR"/>
    <property type="match status" value="1"/>
</dbReference>
<dbReference type="SUPFAM" id="SSF53300">
    <property type="entry name" value="vWA-like"/>
    <property type="match status" value="1"/>
</dbReference>
<protein>
    <recommendedName>
        <fullName evidence="4">VWFA domain-containing protein</fullName>
    </recommendedName>
</protein>
<dbReference type="Proteomes" id="UP000298416">
    <property type="component" value="Unassembled WGS sequence"/>
</dbReference>
<reference evidence="2" key="2">
    <citation type="submission" date="2020-08" db="EMBL/GenBank/DDBJ databases">
        <title>Plant Genome Project.</title>
        <authorList>
            <person name="Zhang R.-G."/>
        </authorList>
    </citation>
    <scope>NUCLEOTIDE SEQUENCE</scope>
    <source>
        <strain evidence="2">Huo1</strain>
        <tissue evidence="2">Leaf</tissue>
    </source>
</reference>
<dbReference type="AlphaFoldDB" id="A0A8X8W8V6"/>
<proteinExistence type="predicted"/>
<gene>
    <name evidence="2" type="ORF">SASPL_151227</name>
</gene>
<evidence type="ECO:0000313" key="2">
    <source>
        <dbReference type="EMBL" id="KAG6389754.1"/>
    </source>
</evidence>
<organism evidence="2">
    <name type="scientific">Salvia splendens</name>
    <name type="common">Scarlet sage</name>
    <dbReference type="NCBI Taxonomy" id="180675"/>
    <lineage>
        <taxon>Eukaryota</taxon>
        <taxon>Viridiplantae</taxon>
        <taxon>Streptophyta</taxon>
        <taxon>Embryophyta</taxon>
        <taxon>Tracheophyta</taxon>
        <taxon>Spermatophyta</taxon>
        <taxon>Magnoliopsida</taxon>
        <taxon>eudicotyledons</taxon>
        <taxon>Gunneridae</taxon>
        <taxon>Pentapetalae</taxon>
        <taxon>asterids</taxon>
        <taxon>lamiids</taxon>
        <taxon>Lamiales</taxon>
        <taxon>Lamiaceae</taxon>
        <taxon>Nepetoideae</taxon>
        <taxon>Mentheae</taxon>
        <taxon>Salviinae</taxon>
        <taxon>Salvia</taxon>
        <taxon>Salvia subgen. Calosphace</taxon>
        <taxon>core Calosphace</taxon>
    </lineage>
</organism>
<reference evidence="2" key="1">
    <citation type="submission" date="2018-01" db="EMBL/GenBank/DDBJ databases">
        <authorList>
            <person name="Mao J.F."/>
        </authorList>
    </citation>
    <scope>NUCLEOTIDE SEQUENCE</scope>
    <source>
        <strain evidence="2">Huo1</strain>
        <tissue evidence="2">Leaf</tissue>
    </source>
</reference>
<evidence type="ECO:0000256" key="1">
    <source>
        <dbReference type="SAM" id="SignalP"/>
    </source>
</evidence>
<name>A0A8X8W8V6_SALSN</name>
<feature type="chain" id="PRO_5036466778" description="VWFA domain-containing protein" evidence="1">
    <location>
        <begin position="27"/>
        <end position="169"/>
    </location>
</feature>
<evidence type="ECO:0000313" key="3">
    <source>
        <dbReference type="Proteomes" id="UP000298416"/>
    </source>
</evidence>
<dbReference type="PANTHER" id="PTHR10579:SF43">
    <property type="entry name" value="ZINC FINGER (C3HC4-TYPE RING FINGER) FAMILY PROTEIN"/>
    <property type="match status" value="1"/>
</dbReference>
<dbReference type="InterPro" id="IPR036465">
    <property type="entry name" value="vWFA_dom_sf"/>
</dbReference>
<dbReference type="InterPro" id="IPR051266">
    <property type="entry name" value="CLCR"/>
</dbReference>
<sequence length="169" mass="18638">MGSKWRKLKLAFGLNLLCKTCSICLANDEAWRRARRFSQPSAPTPSISIALLQMLNMATKSALFAEQNGKRFLCKAQPWSLQRAPDPAVFNDDESLDHEIDSTKKSLSVVSVVMMIRGRTPKYADPRAPVDLVTVLDISGSMAGTKLALLKRAMGFVIQNLGPMIGWLS</sequence>
<evidence type="ECO:0008006" key="4">
    <source>
        <dbReference type="Google" id="ProtNLM"/>
    </source>
</evidence>
<feature type="signal peptide" evidence="1">
    <location>
        <begin position="1"/>
        <end position="26"/>
    </location>
</feature>
<comment type="caution">
    <text evidence="2">The sequence shown here is derived from an EMBL/GenBank/DDBJ whole genome shotgun (WGS) entry which is preliminary data.</text>
</comment>
<dbReference type="EMBL" id="PNBA02000020">
    <property type="protein sequence ID" value="KAG6389754.1"/>
    <property type="molecule type" value="Genomic_DNA"/>
</dbReference>
<dbReference type="Gene3D" id="3.40.50.410">
    <property type="entry name" value="von Willebrand factor, type A domain"/>
    <property type="match status" value="1"/>
</dbReference>
<keyword evidence="1" id="KW-0732">Signal</keyword>
<keyword evidence="3" id="KW-1185">Reference proteome</keyword>